<reference evidence="1" key="1">
    <citation type="submission" date="2014-09" db="EMBL/GenBank/DDBJ databases">
        <authorList>
            <person name="Magalhaes I.L.F."/>
            <person name="Oliveira U."/>
            <person name="Santos F.R."/>
            <person name="Vidigal T.H.D.A."/>
            <person name="Brescovit A.D."/>
            <person name="Santos A.J."/>
        </authorList>
    </citation>
    <scope>NUCLEOTIDE SEQUENCE</scope>
    <source>
        <tissue evidence="1">Shoot tissue taken approximately 20 cm above the soil surface</tissue>
    </source>
</reference>
<name>A0A0A8ZXB7_ARUDO</name>
<reference evidence="1" key="2">
    <citation type="journal article" date="2015" name="Data Brief">
        <title>Shoot transcriptome of the giant reed, Arundo donax.</title>
        <authorList>
            <person name="Barrero R.A."/>
            <person name="Guerrero F.D."/>
            <person name="Moolhuijzen P."/>
            <person name="Goolsby J.A."/>
            <person name="Tidwell J."/>
            <person name="Bellgard S.E."/>
            <person name="Bellgard M.I."/>
        </authorList>
    </citation>
    <scope>NUCLEOTIDE SEQUENCE</scope>
    <source>
        <tissue evidence="1">Shoot tissue taken approximately 20 cm above the soil surface</tissue>
    </source>
</reference>
<proteinExistence type="predicted"/>
<organism evidence="1">
    <name type="scientific">Arundo donax</name>
    <name type="common">Giant reed</name>
    <name type="synonym">Donax arundinaceus</name>
    <dbReference type="NCBI Taxonomy" id="35708"/>
    <lineage>
        <taxon>Eukaryota</taxon>
        <taxon>Viridiplantae</taxon>
        <taxon>Streptophyta</taxon>
        <taxon>Embryophyta</taxon>
        <taxon>Tracheophyta</taxon>
        <taxon>Spermatophyta</taxon>
        <taxon>Magnoliopsida</taxon>
        <taxon>Liliopsida</taxon>
        <taxon>Poales</taxon>
        <taxon>Poaceae</taxon>
        <taxon>PACMAD clade</taxon>
        <taxon>Arundinoideae</taxon>
        <taxon>Arundineae</taxon>
        <taxon>Arundo</taxon>
    </lineage>
</organism>
<evidence type="ECO:0000313" key="1">
    <source>
        <dbReference type="EMBL" id="JAD42383.1"/>
    </source>
</evidence>
<sequence length="13" mass="1432">MAALEHVQPLPLI</sequence>
<dbReference type="EMBL" id="GBRH01255512">
    <property type="protein sequence ID" value="JAD42383.1"/>
    <property type="molecule type" value="Transcribed_RNA"/>
</dbReference>
<protein>
    <submittedName>
        <fullName evidence="1">Uncharacterized protein</fullName>
    </submittedName>
</protein>
<accession>A0A0A8ZXB7</accession>